<comment type="caution">
    <text evidence="9">The sequence shown here is derived from an EMBL/GenBank/DDBJ whole genome shotgun (WGS) entry which is preliminary data.</text>
</comment>
<name>A0A3E0DFS0_9BACT</name>
<keyword evidence="4 7" id="KW-0812">Transmembrane</keyword>
<dbReference type="RefSeq" id="WP_086541023.1">
    <property type="nucleotide sequence ID" value="NZ_MSSW01000017.1"/>
</dbReference>
<feature type="transmembrane region" description="Helical" evidence="7">
    <location>
        <begin position="229"/>
        <end position="254"/>
    </location>
</feature>
<dbReference type="InterPro" id="IPR029044">
    <property type="entry name" value="Nucleotide-diphossugar_trans"/>
</dbReference>
<dbReference type="GO" id="GO:0005886">
    <property type="term" value="C:plasma membrane"/>
    <property type="evidence" value="ECO:0007669"/>
    <property type="project" value="TreeGrafter"/>
</dbReference>
<evidence type="ECO:0000256" key="3">
    <source>
        <dbReference type="ARBA" id="ARBA00022679"/>
    </source>
</evidence>
<sequence>MNDFLVSLVVPCYNEAENIAPLLSRVAQALKLFSYEVILVNDGSDDGTQLAIETVLLSNHPVRYISFSKNFGHQAALKAGIDHAVGDCIITIDADLQKPPEAIPEMITLWQRGNDIVTAVCKNEGQASAFKRLSSTAYYTLLSWLADHTVVPNGADFRLIDRKVADIIRSIQSQNLYLRGMFSWIGYQQGVIYYREENRRFGKTKYSIWKMLNLASNGITSFSIKPLRFALAGGLFFACLAFAYGIYAIAMVFLGMTVPGWASLIASIVFLSGIQLIVLGVIGEYIGKMYMELKQRPVYLIAKTNIVRSEVNPITESISSPTQERRTAMI</sequence>
<evidence type="ECO:0000313" key="10">
    <source>
        <dbReference type="Proteomes" id="UP000256405"/>
    </source>
</evidence>
<comment type="subcellular location">
    <subcellularLocation>
        <location evidence="1">Membrane</location>
        <topology evidence="1">Multi-pass membrane protein</topology>
    </subcellularLocation>
</comment>
<dbReference type="InterPro" id="IPR001173">
    <property type="entry name" value="Glyco_trans_2-like"/>
</dbReference>
<accession>A0A3E0DFS0</accession>
<keyword evidence="5 7" id="KW-1133">Transmembrane helix</keyword>
<proteinExistence type="predicted"/>
<dbReference type="SUPFAM" id="SSF53448">
    <property type="entry name" value="Nucleotide-diphospho-sugar transferases"/>
    <property type="match status" value="1"/>
</dbReference>
<dbReference type="PANTHER" id="PTHR48090">
    <property type="entry name" value="UNDECAPRENYL-PHOSPHATE 4-DEOXY-4-FORMAMIDO-L-ARABINOSE TRANSFERASE-RELATED"/>
    <property type="match status" value="1"/>
</dbReference>
<dbReference type="Gene3D" id="3.90.550.10">
    <property type="entry name" value="Spore Coat Polysaccharide Biosynthesis Protein SpsA, Chain A"/>
    <property type="match status" value="1"/>
</dbReference>
<gene>
    <name evidence="9" type="ORF">C8N25_1264</name>
</gene>
<evidence type="ECO:0000256" key="6">
    <source>
        <dbReference type="ARBA" id="ARBA00023136"/>
    </source>
</evidence>
<dbReference type="PANTHER" id="PTHR48090:SF1">
    <property type="entry name" value="PROPHAGE BACTOPRENOL GLUCOSYL TRANSFERASE HOMOLOG"/>
    <property type="match status" value="1"/>
</dbReference>
<evidence type="ECO:0000313" key="9">
    <source>
        <dbReference type="EMBL" id="REG81500.1"/>
    </source>
</evidence>
<keyword evidence="2 9" id="KW-0328">Glycosyltransferase</keyword>
<dbReference type="Proteomes" id="UP000256405">
    <property type="component" value="Unassembled WGS sequence"/>
</dbReference>
<dbReference type="AlphaFoldDB" id="A0A3E0DFS0"/>
<dbReference type="CDD" id="cd04187">
    <property type="entry name" value="DPM1_like_bac"/>
    <property type="match status" value="1"/>
</dbReference>
<protein>
    <submittedName>
        <fullName evidence="9">Dolichol-phosphate mannosyltransferase</fullName>
    </submittedName>
</protein>
<evidence type="ECO:0000256" key="7">
    <source>
        <dbReference type="SAM" id="Phobius"/>
    </source>
</evidence>
<feature type="transmembrane region" description="Helical" evidence="7">
    <location>
        <begin position="260"/>
        <end position="286"/>
    </location>
</feature>
<feature type="domain" description="Glycosyltransferase 2-like" evidence="8">
    <location>
        <begin position="7"/>
        <end position="162"/>
    </location>
</feature>
<evidence type="ECO:0000256" key="2">
    <source>
        <dbReference type="ARBA" id="ARBA00022676"/>
    </source>
</evidence>
<dbReference type="EMBL" id="QUNF01000026">
    <property type="protein sequence ID" value="REG81500.1"/>
    <property type="molecule type" value="Genomic_DNA"/>
</dbReference>
<evidence type="ECO:0000256" key="1">
    <source>
        <dbReference type="ARBA" id="ARBA00004141"/>
    </source>
</evidence>
<evidence type="ECO:0000256" key="5">
    <source>
        <dbReference type="ARBA" id="ARBA00022989"/>
    </source>
</evidence>
<keyword evidence="10" id="KW-1185">Reference proteome</keyword>
<dbReference type="OrthoDB" id="9807778at2"/>
<dbReference type="Pfam" id="PF00535">
    <property type="entry name" value="Glycos_transf_2"/>
    <property type="match status" value="1"/>
</dbReference>
<evidence type="ECO:0000259" key="8">
    <source>
        <dbReference type="Pfam" id="PF00535"/>
    </source>
</evidence>
<reference evidence="9 10" key="1">
    <citation type="submission" date="2018-08" db="EMBL/GenBank/DDBJ databases">
        <title>Genomic Encyclopedia of Archaeal and Bacterial Type Strains, Phase II (KMG-II): from individual species to whole genera.</title>
        <authorList>
            <person name="Goeker M."/>
        </authorList>
    </citation>
    <scope>NUCLEOTIDE SEQUENCE [LARGE SCALE GENOMIC DNA]</scope>
    <source>
        <strain evidence="9 10">DSM 15986</strain>
    </source>
</reference>
<organism evidence="9 10">
    <name type="scientific">Algoriphagus antarcticus</name>
    <dbReference type="NCBI Taxonomy" id="238540"/>
    <lineage>
        <taxon>Bacteria</taxon>
        <taxon>Pseudomonadati</taxon>
        <taxon>Bacteroidota</taxon>
        <taxon>Cytophagia</taxon>
        <taxon>Cytophagales</taxon>
        <taxon>Cyclobacteriaceae</taxon>
        <taxon>Algoriphagus</taxon>
    </lineage>
</organism>
<evidence type="ECO:0000256" key="4">
    <source>
        <dbReference type="ARBA" id="ARBA00022692"/>
    </source>
</evidence>
<dbReference type="InterPro" id="IPR050256">
    <property type="entry name" value="Glycosyltransferase_2"/>
</dbReference>
<keyword evidence="3 9" id="KW-0808">Transferase</keyword>
<keyword evidence="6 7" id="KW-0472">Membrane</keyword>
<dbReference type="GO" id="GO:0016757">
    <property type="term" value="F:glycosyltransferase activity"/>
    <property type="evidence" value="ECO:0007669"/>
    <property type="project" value="UniProtKB-KW"/>
</dbReference>